<reference evidence="2" key="1">
    <citation type="submission" date="2020-11" db="EMBL/GenBank/DDBJ databases">
        <authorList>
            <consortium name="DOE Joint Genome Institute"/>
            <person name="Ahrendt S."/>
            <person name="Riley R."/>
            <person name="Andreopoulos W."/>
            <person name="Labutti K."/>
            <person name="Pangilinan J."/>
            <person name="Ruiz-Duenas F.J."/>
            <person name="Barrasa J.M."/>
            <person name="Sanchez-Garcia M."/>
            <person name="Camarero S."/>
            <person name="Miyauchi S."/>
            <person name="Serrano A."/>
            <person name="Linde D."/>
            <person name="Babiker R."/>
            <person name="Drula E."/>
            <person name="Ayuso-Fernandez I."/>
            <person name="Pacheco R."/>
            <person name="Padilla G."/>
            <person name="Ferreira P."/>
            <person name="Barriuso J."/>
            <person name="Kellner H."/>
            <person name="Castanera R."/>
            <person name="Alfaro M."/>
            <person name="Ramirez L."/>
            <person name="Pisabarro A.G."/>
            <person name="Kuo A."/>
            <person name="Tritt A."/>
            <person name="Lipzen A."/>
            <person name="He G."/>
            <person name="Yan M."/>
            <person name="Ng V."/>
            <person name="Cullen D."/>
            <person name="Martin F."/>
            <person name="Rosso M.-N."/>
            <person name="Henrissat B."/>
            <person name="Hibbett D."/>
            <person name="Martinez A.T."/>
            <person name="Grigoriev I.V."/>
        </authorList>
    </citation>
    <scope>NUCLEOTIDE SEQUENCE</scope>
    <source>
        <strain evidence="2">CBS 247.69</strain>
    </source>
</reference>
<accession>A0A9P5YIZ8</accession>
<proteinExistence type="predicted"/>
<keyword evidence="1" id="KW-0812">Transmembrane</keyword>
<gene>
    <name evidence="2" type="ORF">BDZ94DRAFT_1242542</name>
</gene>
<feature type="transmembrane region" description="Helical" evidence="1">
    <location>
        <begin position="34"/>
        <end position="52"/>
    </location>
</feature>
<evidence type="ECO:0000313" key="2">
    <source>
        <dbReference type="EMBL" id="KAF9469500.1"/>
    </source>
</evidence>
<protein>
    <submittedName>
        <fullName evidence="2">Uncharacterized protein</fullName>
    </submittedName>
</protein>
<dbReference type="EMBL" id="MU150229">
    <property type="protein sequence ID" value="KAF9469500.1"/>
    <property type="molecule type" value="Genomic_DNA"/>
</dbReference>
<dbReference type="AlphaFoldDB" id="A0A9P5YIZ8"/>
<comment type="caution">
    <text evidence="2">The sequence shown here is derived from an EMBL/GenBank/DDBJ whole genome shotgun (WGS) entry which is preliminary data.</text>
</comment>
<evidence type="ECO:0000313" key="3">
    <source>
        <dbReference type="Proteomes" id="UP000807353"/>
    </source>
</evidence>
<evidence type="ECO:0000256" key="1">
    <source>
        <dbReference type="SAM" id="Phobius"/>
    </source>
</evidence>
<keyword evidence="1" id="KW-1133">Transmembrane helix</keyword>
<name>A0A9P5YIZ8_9AGAR</name>
<sequence length="139" mass="16136">MNVLDLPGASGVSLPFHLVTPCASSPPCDTLFPPLLPVYFLWILNSGHFVLYKSRRVVELVICISPRRYHFQFRKSHIESCYAHRGDRRIRMRTSPKALMTQNILKHWITLNISSPPKRRERLIPAHLIQPSRRVVFPQ</sequence>
<organism evidence="2 3">
    <name type="scientific">Collybia nuda</name>
    <dbReference type="NCBI Taxonomy" id="64659"/>
    <lineage>
        <taxon>Eukaryota</taxon>
        <taxon>Fungi</taxon>
        <taxon>Dikarya</taxon>
        <taxon>Basidiomycota</taxon>
        <taxon>Agaricomycotina</taxon>
        <taxon>Agaricomycetes</taxon>
        <taxon>Agaricomycetidae</taxon>
        <taxon>Agaricales</taxon>
        <taxon>Tricholomatineae</taxon>
        <taxon>Clitocybaceae</taxon>
        <taxon>Collybia</taxon>
    </lineage>
</organism>
<keyword evidence="3" id="KW-1185">Reference proteome</keyword>
<dbReference type="Proteomes" id="UP000807353">
    <property type="component" value="Unassembled WGS sequence"/>
</dbReference>
<keyword evidence="1" id="KW-0472">Membrane</keyword>